<evidence type="ECO:0000313" key="3">
    <source>
        <dbReference type="WBParaSite" id="jg3831"/>
    </source>
</evidence>
<name>A0A915E9M9_9BILA</name>
<feature type="transmembrane region" description="Helical" evidence="1">
    <location>
        <begin position="28"/>
        <end position="50"/>
    </location>
</feature>
<sequence>MTMLNDEKKNNNTDAIASNFCFHNKFRYFILLLSSLALTLVTGNSVALNFTIICMNKEGKDDQSLLNLNSSEIIDQG</sequence>
<keyword evidence="1" id="KW-0812">Transmembrane</keyword>
<accession>A0A915E9M9</accession>
<keyword evidence="1" id="KW-1133">Transmembrane helix</keyword>
<dbReference type="AlphaFoldDB" id="A0A915E9M9"/>
<keyword evidence="2" id="KW-1185">Reference proteome</keyword>
<protein>
    <submittedName>
        <fullName evidence="3">Uncharacterized protein</fullName>
    </submittedName>
</protein>
<evidence type="ECO:0000256" key="1">
    <source>
        <dbReference type="SAM" id="Phobius"/>
    </source>
</evidence>
<evidence type="ECO:0000313" key="2">
    <source>
        <dbReference type="Proteomes" id="UP000887574"/>
    </source>
</evidence>
<organism evidence="2 3">
    <name type="scientific">Ditylenchus dipsaci</name>
    <dbReference type="NCBI Taxonomy" id="166011"/>
    <lineage>
        <taxon>Eukaryota</taxon>
        <taxon>Metazoa</taxon>
        <taxon>Ecdysozoa</taxon>
        <taxon>Nematoda</taxon>
        <taxon>Chromadorea</taxon>
        <taxon>Rhabditida</taxon>
        <taxon>Tylenchina</taxon>
        <taxon>Tylenchomorpha</taxon>
        <taxon>Sphaerularioidea</taxon>
        <taxon>Anguinidae</taxon>
        <taxon>Anguininae</taxon>
        <taxon>Ditylenchus</taxon>
    </lineage>
</organism>
<reference evidence="3" key="1">
    <citation type="submission" date="2022-11" db="UniProtKB">
        <authorList>
            <consortium name="WormBaseParasite"/>
        </authorList>
    </citation>
    <scope>IDENTIFICATION</scope>
</reference>
<dbReference type="Proteomes" id="UP000887574">
    <property type="component" value="Unplaced"/>
</dbReference>
<dbReference type="WBParaSite" id="jg3831">
    <property type="protein sequence ID" value="jg3831"/>
    <property type="gene ID" value="jg3831"/>
</dbReference>
<proteinExistence type="predicted"/>
<keyword evidence="1" id="KW-0472">Membrane</keyword>